<evidence type="ECO:0000313" key="2">
    <source>
        <dbReference type="Proteomes" id="UP000198975"/>
    </source>
</evidence>
<dbReference type="GO" id="GO:0032259">
    <property type="term" value="P:methylation"/>
    <property type="evidence" value="ECO:0007669"/>
    <property type="project" value="UniProtKB-KW"/>
</dbReference>
<keyword evidence="2" id="KW-1185">Reference proteome</keyword>
<keyword evidence="1" id="KW-0808">Transferase</keyword>
<dbReference type="SUPFAM" id="SSF53335">
    <property type="entry name" value="S-adenosyl-L-methionine-dependent methyltransferases"/>
    <property type="match status" value="1"/>
</dbReference>
<gene>
    <name evidence="1" type="ORF">GA0061071_111115</name>
</gene>
<dbReference type="GO" id="GO:0008168">
    <property type="term" value="F:methyltransferase activity"/>
    <property type="evidence" value="ECO:0007669"/>
    <property type="project" value="UniProtKB-KW"/>
</dbReference>
<sequence>MLDLEDLKVFIQDAEMKLFIDSIWDTLGETFTQTQLILPPEMAMPRRELSFHDHVKLLGYLCWLITNSGAEGDIIEIGVWKGKSSAFMNEICNRQRRIISIDPMELTNQPLELGFYHKHIFPEVNLVRGYSERSIERVLEFAPKTVLLHIDGGHLKQHVLVDFLLYSPTVVSGGFIVFDDYRDHRYSPEVGPAVDLLRAGGFFNGFDVIGSVPGFENSYLLQKK</sequence>
<dbReference type="Gene3D" id="3.40.50.150">
    <property type="entry name" value="Vaccinia Virus protein VP39"/>
    <property type="match status" value="1"/>
</dbReference>
<dbReference type="OrthoDB" id="9799872at2"/>
<organism evidence="1 2">
    <name type="scientific">Kosakonia oryzendophytica</name>
    <dbReference type="NCBI Taxonomy" id="1005665"/>
    <lineage>
        <taxon>Bacteria</taxon>
        <taxon>Pseudomonadati</taxon>
        <taxon>Pseudomonadota</taxon>
        <taxon>Gammaproteobacteria</taxon>
        <taxon>Enterobacterales</taxon>
        <taxon>Enterobacteriaceae</taxon>
        <taxon>Kosakonia</taxon>
    </lineage>
</organism>
<dbReference type="AlphaFoldDB" id="A0A1C4DD39"/>
<evidence type="ECO:0000313" key="1">
    <source>
        <dbReference type="EMBL" id="SCC29158.1"/>
    </source>
</evidence>
<proteinExistence type="predicted"/>
<name>A0A1C4DD39_9ENTR</name>
<dbReference type="Pfam" id="PF13578">
    <property type="entry name" value="Methyltransf_24"/>
    <property type="match status" value="1"/>
</dbReference>
<keyword evidence="1" id="KW-0489">Methyltransferase</keyword>
<accession>A0A1C4DD39</accession>
<protein>
    <submittedName>
        <fullName evidence="1">Predicted O-methyltransferase YrrM</fullName>
    </submittedName>
</protein>
<dbReference type="InterPro" id="IPR029063">
    <property type="entry name" value="SAM-dependent_MTases_sf"/>
</dbReference>
<dbReference type="EMBL" id="FMAY01000011">
    <property type="protein sequence ID" value="SCC29158.1"/>
    <property type="molecule type" value="Genomic_DNA"/>
</dbReference>
<reference evidence="2" key="1">
    <citation type="submission" date="2016-08" db="EMBL/GenBank/DDBJ databases">
        <authorList>
            <person name="Varghese N."/>
            <person name="Submissions Spin"/>
        </authorList>
    </citation>
    <scope>NUCLEOTIDE SEQUENCE [LARGE SCALE GENOMIC DNA]</scope>
    <source>
        <strain evidence="2">REICA_082</strain>
    </source>
</reference>
<dbReference type="Proteomes" id="UP000198975">
    <property type="component" value="Unassembled WGS sequence"/>
</dbReference>